<dbReference type="InterPro" id="IPR029063">
    <property type="entry name" value="SAM-dependent_MTases_sf"/>
</dbReference>
<evidence type="ECO:0000256" key="2">
    <source>
        <dbReference type="ARBA" id="ARBA00003015"/>
    </source>
</evidence>
<dbReference type="Pfam" id="PF02390">
    <property type="entry name" value="Methyltransf_4"/>
    <property type="match status" value="1"/>
</dbReference>
<dbReference type="PROSITE" id="PS51625">
    <property type="entry name" value="SAM_MT_TRMB"/>
    <property type="match status" value="1"/>
</dbReference>
<protein>
    <recommendedName>
        <fullName evidence="3">tRNA (guanine(46)-N(7))-methyltransferase</fullName>
        <ecNumber evidence="3">2.1.1.33</ecNumber>
    </recommendedName>
</protein>
<dbReference type="SUPFAM" id="SSF53335">
    <property type="entry name" value="S-adenosyl-L-methionine-dependent methyltransferases"/>
    <property type="match status" value="1"/>
</dbReference>
<keyword evidence="6" id="KW-0949">S-adenosyl-L-methionine</keyword>
<accession>A0ABW1XMQ2</accession>
<comment type="caution">
    <text evidence="8">The sequence shown here is derived from an EMBL/GenBank/DDBJ whole genome shotgun (WGS) entry which is preliminary data.</text>
</comment>
<reference evidence="9" key="1">
    <citation type="journal article" date="2019" name="Int. J. Syst. Evol. Microbiol.">
        <title>The Global Catalogue of Microorganisms (GCM) 10K type strain sequencing project: providing services to taxonomists for standard genome sequencing and annotation.</title>
        <authorList>
            <consortium name="The Broad Institute Genomics Platform"/>
            <consortium name="The Broad Institute Genome Sequencing Center for Infectious Disease"/>
            <person name="Wu L."/>
            <person name="Ma J."/>
        </authorList>
    </citation>
    <scope>NUCLEOTIDE SEQUENCE [LARGE SCALE GENOMIC DNA]</scope>
    <source>
        <strain evidence="9">CGMCC 1.16031</strain>
    </source>
</reference>
<name>A0ABW1XMQ2_9ALTE</name>
<evidence type="ECO:0000313" key="8">
    <source>
        <dbReference type="EMBL" id="MFC6441382.1"/>
    </source>
</evidence>
<dbReference type="EC" id="2.1.1.33" evidence="3"/>
<dbReference type="Proteomes" id="UP001596364">
    <property type="component" value="Unassembled WGS sequence"/>
</dbReference>
<dbReference type="EMBL" id="JBHSUS010000001">
    <property type="protein sequence ID" value="MFC6441382.1"/>
    <property type="molecule type" value="Genomic_DNA"/>
</dbReference>
<dbReference type="PANTHER" id="PTHR23417">
    <property type="entry name" value="3-DEOXY-D-MANNO-OCTULOSONIC-ACID TRANSFERASE/TRNA GUANINE-N 7 - -METHYLTRANSFERASE"/>
    <property type="match status" value="1"/>
</dbReference>
<dbReference type="Gene3D" id="3.40.50.150">
    <property type="entry name" value="Vaccinia Virus protein VP39"/>
    <property type="match status" value="1"/>
</dbReference>
<dbReference type="RefSeq" id="WP_131257854.1">
    <property type="nucleotide sequence ID" value="NZ_JBHSUS010000001.1"/>
</dbReference>
<evidence type="ECO:0000256" key="3">
    <source>
        <dbReference type="ARBA" id="ARBA00011977"/>
    </source>
</evidence>
<organism evidence="8 9">
    <name type="scientific">Pseudobowmanella zhangzhouensis</name>
    <dbReference type="NCBI Taxonomy" id="1537679"/>
    <lineage>
        <taxon>Bacteria</taxon>
        <taxon>Pseudomonadati</taxon>
        <taxon>Pseudomonadota</taxon>
        <taxon>Gammaproteobacteria</taxon>
        <taxon>Alteromonadales</taxon>
        <taxon>Alteromonadaceae</taxon>
    </lineage>
</organism>
<dbReference type="CDD" id="cd02440">
    <property type="entry name" value="AdoMet_MTases"/>
    <property type="match status" value="1"/>
</dbReference>
<keyword evidence="9" id="KW-1185">Reference proteome</keyword>
<dbReference type="InterPro" id="IPR003358">
    <property type="entry name" value="tRNA_(Gua-N-7)_MeTrfase_Trmb"/>
</dbReference>
<evidence type="ECO:0000256" key="1">
    <source>
        <dbReference type="ARBA" id="ARBA00000142"/>
    </source>
</evidence>
<dbReference type="PANTHER" id="PTHR23417:SF14">
    <property type="entry name" value="PENTACOTRIPEPTIDE-REPEAT REGION OF PRORP DOMAIN-CONTAINING PROTEIN"/>
    <property type="match status" value="1"/>
</dbReference>
<evidence type="ECO:0000256" key="4">
    <source>
        <dbReference type="ARBA" id="ARBA00022603"/>
    </source>
</evidence>
<evidence type="ECO:0000256" key="6">
    <source>
        <dbReference type="ARBA" id="ARBA00022691"/>
    </source>
</evidence>
<keyword evidence="5" id="KW-0808">Transferase</keyword>
<keyword evidence="4" id="KW-0489">Methyltransferase</keyword>
<gene>
    <name evidence="8" type="ORF">ACFP85_14610</name>
</gene>
<evidence type="ECO:0000256" key="5">
    <source>
        <dbReference type="ARBA" id="ARBA00022679"/>
    </source>
</evidence>
<proteinExistence type="predicted"/>
<keyword evidence="7" id="KW-0819">tRNA processing</keyword>
<comment type="function">
    <text evidence="2">Catalyzes the formation of N(7)-methylguanine at position 46 (m7G46) in tRNA.</text>
</comment>
<sequence length="221" mass="25071">MSDGNSRWVTSNQQGPHPDVAKVVARHLAHPNQKPVSEHTLQAFEQAGEWLADWQGDLILDACCGIGESTHRLAKLHPHARVIGIDKSAHRLDKHTGHFGEAPANALLLRADVGDFWRLAKQANWQISQHYLLYPNPYPKKSQLQKRWHGHPAFVDLVALGGHLTVRSNWQTYIQEFANALQCLQVKSDISEYRDDEAFTPFERKYWASGQSSWQLQANLS</sequence>
<evidence type="ECO:0000313" key="9">
    <source>
        <dbReference type="Proteomes" id="UP001596364"/>
    </source>
</evidence>
<comment type="catalytic activity">
    <reaction evidence="1">
        <text>guanosine(46) in tRNA + S-adenosyl-L-methionine = N(7)-methylguanosine(46) in tRNA + S-adenosyl-L-homocysteine</text>
        <dbReference type="Rhea" id="RHEA:42708"/>
        <dbReference type="Rhea" id="RHEA-COMP:10188"/>
        <dbReference type="Rhea" id="RHEA-COMP:10189"/>
        <dbReference type="ChEBI" id="CHEBI:57856"/>
        <dbReference type="ChEBI" id="CHEBI:59789"/>
        <dbReference type="ChEBI" id="CHEBI:74269"/>
        <dbReference type="ChEBI" id="CHEBI:74480"/>
        <dbReference type="EC" id="2.1.1.33"/>
    </reaction>
</comment>
<evidence type="ECO:0000256" key="7">
    <source>
        <dbReference type="ARBA" id="ARBA00022694"/>
    </source>
</evidence>